<proteinExistence type="predicted"/>
<evidence type="ECO:0008006" key="3">
    <source>
        <dbReference type="Google" id="ProtNLM"/>
    </source>
</evidence>
<accession>A0A4Y2IHE7</accession>
<dbReference type="InterPro" id="IPR036397">
    <property type="entry name" value="RNaseH_sf"/>
</dbReference>
<dbReference type="Proteomes" id="UP000499080">
    <property type="component" value="Unassembled WGS sequence"/>
</dbReference>
<protein>
    <recommendedName>
        <fullName evidence="3">Tc1-like transposase DDE domain-containing protein</fullName>
    </recommendedName>
</protein>
<dbReference type="AlphaFoldDB" id="A0A4Y2IHE7"/>
<evidence type="ECO:0000313" key="1">
    <source>
        <dbReference type="EMBL" id="GBM77085.1"/>
    </source>
</evidence>
<dbReference type="PANTHER" id="PTHR47326">
    <property type="entry name" value="TRANSPOSABLE ELEMENT TC3 TRANSPOSASE-LIKE PROTEIN"/>
    <property type="match status" value="1"/>
</dbReference>
<dbReference type="EMBL" id="BGPR01002663">
    <property type="protein sequence ID" value="GBM77085.1"/>
    <property type="molecule type" value="Genomic_DNA"/>
</dbReference>
<organism evidence="1 2">
    <name type="scientific">Araneus ventricosus</name>
    <name type="common">Orbweaver spider</name>
    <name type="synonym">Epeira ventricosa</name>
    <dbReference type="NCBI Taxonomy" id="182803"/>
    <lineage>
        <taxon>Eukaryota</taxon>
        <taxon>Metazoa</taxon>
        <taxon>Ecdysozoa</taxon>
        <taxon>Arthropoda</taxon>
        <taxon>Chelicerata</taxon>
        <taxon>Arachnida</taxon>
        <taxon>Araneae</taxon>
        <taxon>Araneomorphae</taxon>
        <taxon>Entelegynae</taxon>
        <taxon>Araneoidea</taxon>
        <taxon>Araneidae</taxon>
        <taxon>Araneus</taxon>
    </lineage>
</organism>
<gene>
    <name evidence="1" type="ORF">AVEN_179862_1</name>
</gene>
<comment type="caution">
    <text evidence="1">The sequence shown here is derived from an EMBL/GenBank/DDBJ whole genome shotgun (WGS) entry which is preliminary data.</text>
</comment>
<keyword evidence="2" id="KW-1185">Reference proteome</keyword>
<dbReference type="GO" id="GO:0003676">
    <property type="term" value="F:nucleic acid binding"/>
    <property type="evidence" value="ECO:0007669"/>
    <property type="project" value="InterPro"/>
</dbReference>
<evidence type="ECO:0000313" key="2">
    <source>
        <dbReference type="Proteomes" id="UP000499080"/>
    </source>
</evidence>
<dbReference type="PANTHER" id="PTHR47326:SF1">
    <property type="entry name" value="HTH PSQ-TYPE DOMAIN-CONTAINING PROTEIN"/>
    <property type="match status" value="1"/>
</dbReference>
<sequence>MWRKCHTIATELVGNIQKPTSAVQRNPGALHWPSYSPDLNPYDFFLWGRMKQLVYNKPTDIISLKRFITDSFASIKRKALELVTANFVVRLCYCIISDGSHFENIQN</sequence>
<name>A0A4Y2IHE7_ARAVE</name>
<dbReference type="Gene3D" id="3.30.420.10">
    <property type="entry name" value="Ribonuclease H-like superfamily/Ribonuclease H"/>
    <property type="match status" value="1"/>
</dbReference>
<reference evidence="1 2" key="1">
    <citation type="journal article" date="2019" name="Sci. Rep.">
        <title>Orb-weaving spider Araneus ventricosus genome elucidates the spidroin gene catalogue.</title>
        <authorList>
            <person name="Kono N."/>
            <person name="Nakamura H."/>
            <person name="Ohtoshi R."/>
            <person name="Moran D.A.P."/>
            <person name="Shinohara A."/>
            <person name="Yoshida Y."/>
            <person name="Fujiwara M."/>
            <person name="Mori M."/>
            <person name="Tomita M."/>
            <person name="Arakawa K."/>
        </authorList>
    </citation>
    <scope>NUCLEOTIDE SEQUENCE [LARGE SCALE GENOMIC DNA]</scope>
</reference>